<dbReference type="EMBL" id="HG805835">
    <property type="protein sequence ID" value="CDW52943.1"/>
    <property type="molecule type" value="Genomic_DNA"/>
</dbReference>
<protein>
    <submittedName>
        <fullName evidence="2">Uncharacterized protein</fullName>
    </submittedName>
</protein>
<dbReference type="STRING" id="36087.A0A077YZQ0"/>
<accession>A0A077YZQ0</accession>
<name>A0A077YZQ0_TRITR</name>
<evidence type="ECO:0000313" key="3">
    <source>
        <dbReference type="Proteomes" id="UP000030665"/>
    </source>
</evidence>
<reference evidence="2" key="2">
    <citation type="submission" date="2014-03" db="EMBL/GenBank/DDBJ databases">
        <title>The whipworm genome and dual-species transcriptomics of an intimate host-pathogen interaction.</title>
        <authorList>
            <person name="Foth B.J."/>
            <person name="Tsai I.J."/>
            <person name="Reid A.J."/>
            <person name="Bancroft A.J."/>
            <person name="Nichol S."/>
            <person name="Tracey A."/>
            <person name="Holroyd N."/>
            <person name="Cotton J.A."/>
            <person name="Stanley E.J."/>
            <person name="Zarowiecki M."/>
            <person name="Liu J.Z."/>
            <person name="Huckvale T."/>
            <person name="Cooper P.J."/>
            <person name="Grencis R.K."/>
            <person name="Berriman M."/>
        </authorList>
    </citation>
    <scope>NUCLEOTIDE SEQUENCE [LARGE SCALE GENOMIC DNA]</scope>
</reference>
<dbReference type="AlphaFoldDB" id="A0A077YZQ0"/>
<organism evidence="2 3">
    <name type="scientific">Trichuris trichiura</name>
    <name type="common">Whipworm</name>
    <name type="synonym">Trichocephalus trichiurus</name>
    <dbReference type="NCBI Taxonomy" id="36087"/>
    <lineage>
        <taxon>Eukaryota</taxon>
        <taxon>Metazoa</taxon>
        <taxon>Ecdysozoa</taxon>
        <taxon>Nematoda</taxon>
        <taxon>Enoplea</taxon>
        <taxon>Dorylaimia</taxon>
        <taxon>Trichinellida</taxon>
        <taxon>Trichuridae</taxon>
        <taxon>Trichuris</taxon>
    </lineage>
</organism>
<proteinExistence type="predicted"/>
<reference evidence="2" key="1">
    <citation type="submission" date="2014-01" db="EMBL/GenBank/DDBJ databases">
        <authorList>
            <person name="Aslett M."/>
        </authorList>
    </citation>
    <scope>NUCLEOTIDE SEQUENCE</scope>
</reference>
<sequence>MAEAEGAKREMKAAVCQFEDLEADYSNKVYEYDELQRKYNEVLGALQDIGLQHSHLQVSLLKIGCYYFRLCSMYANHDELIAFNQSFFQVDVNQFLTRRWVDDATVTSCRCGKMFSVTVRKVCLFCVCSCSNFCSFSIIAEIAVPYFVTTVRTSQRWLQAPKDRFEFAMLALRSYPLSRYVSVYVLLFVDF</sequence>
<dbReference type="OrthoDB" id="10018316at2759"/>
<keyword evidence="3" id="KW-1185">Reference proteome</keyword>
<dbReference type="Proteomes" id="UP000030665">
    <property type="component" value="Unassembled WGS sequence"/>
</dbReference>
<evidence type="ECO:0000256" key="1">
    <source>
        <dbReference type="SAM" id="Coils"/>
    </source>
</evidence>
<feature type="coiled-coil region" evidence="1">
    <location>
        <begin position="4"/>
        <end position="38"/>
    </location>
</feature>
<gene>
    <name evidence="2" type="ORF">TTRE_0000120501</name>
</gene>
<keyword evidence="1" id="KW-0175">Coiled coil</keyword>
<evidence type="ECO:0000313" key="2">
    <source>
        <dbReference type="EMBL" id="CDW52943.1"/>
    </source>
</evidence>